<evidence type="ECO:0000256" key="1">
    <source>
        <dbReference type="ARBA" id="ARBA00038158"/>
    </source>
</evidence>
<dbReference type="GO" id="GO:0032259">
    <property type="term" value="P:methylation"/>
    <property type="evidence" value="ECO:0007669"/>
    <property type="project" value="UniProtKB-KW"/>
</dbReference>
<comment type="similarity">
    <text evidence="1">Belongs to the methyltransferase superfamily. LaeA methyltransferase family.</text>
</comment>
<keyword evidence="4" id="KW-1185">Reference proteome</keyword>
<comment type="caution">
    <text evidence="3">The sequence shown here is derived from an EMBL/GenBank/DDBJ whole genome shotgun (WGS) entry which is preliminary data.</text>
</comment>
<dbReference type="AlphaFoldDB" id="A0A9P8VWE1"/>
<feature type="non-terminal residue" evidence="3">
    <location>
        <position position="318"/>
    </location>
</feature>
<feature type="compositionally biased region" description="Acidic residues" evidence="2">
    <location>
        <begin position="1"/>
        <end position="10"/>
    </location>
</feature>
<dbReference type="InterPro" id="IPR029063">
    <property type="entry name" value="SAM-dependent_MTases_sf"/>
</dbReference>
<dbReference type="OrthoDB" id="2013972at2759"/>
<evidence type="ECO:0000313" key="3">
    <source>
        <dbReference type="EMBL" id="KAH6876419.1"/>
    </source>
</evidence>
<dbReference type="EMBL" id="JAGPYM010000035">
    <property type="protein sequence ID" value="KAH6876419.1"/>
    <property type="molecule type" value="Genomic_DNA"/>
</dbReference>
<feature type="region of interest" description="Disordered" evidence="2">
    <location>
        <begin position="1"/>
        <end position="24"/>
    </location>
</feature>
<dbReference type="Gene3D" id="3.40.50.150">
    <property type="entry name" value="Vaccinia Virus protein VP39"/>
    <property type="match status" value="1"/>
</dbReference>
<sequence>EADDEHDDADSSLGDDNASSTASISSSILKYREENGRTYHAYKDGKYLLPNDSREQERLDLQHHLFLMTFEDSLHLSPVGKKGQQLHNVLDIGTGTGLWALDFADEHPEAQVLGVDLSPIQTEFVPPNLTFQVDDLEESWTFNVKFDFIYSRMMTGAIADWPRLFKQSYDNLVPGGWLEIADICPITSDDGTMTKDLSVTKWVDLLLEGTKAISRAFDGAYSYKKQLEEQGFKNVTQVIFKWPQNQWPKDPKLKEIGSWTLENISSGLDGLSAAVYTRILGWSKEEMDVLLAGVRADLRNPRVHAYWPIVVVYGQKPE</sequence>
<proteinExistence type="inferred from homology"/>
<keyword evidence="3" id="KW-0489">Methyltransferase</keyword>
<feature type="compositionally biased region" description="Low complexity" evidence="2">
    <location>
        <begin position="11"/>
        <end position="24"/>
    </location>
</feature>
<keyword evidence="3" id="KW-0808">Transferase</keyword>
<evidence type="ECO:0000256" key="2">
    <source>
        <dbReference type="SAM" id="MobiDB-lite"/>
    </source>
</evidence>
<dbReference type="PANTHER" id="PTHR43591:SF31">
    <property type="entry name" value="LAEA-LIKE, PUTATIVE (AFU_ORTHOLOGUE AFUA_8G01930)-RELATED"/>
    <property type="match status" value="1"/>
</dbReference>
<evidence type="ECO:0000313" key="4">
    <source>
        <dbReference type="Proteomes" id="UP000777438"/>
    </source>
</evidence>
<feature type="non-terminal residue" evidence="3">
    <location>
        <position position="1"/>
    </location>
</feature>
<gene>
    <name evidence="3" type="ORF">B0T10DRAFT_372479</name>
</gene>
<dbReference type="CDD" id="cd02440">
    <property type="entry name" value="AdoMet_MTases"/>
    <property type="match status" value="1"/>
</dbReference>
<accession>A0A9P8VWE1</accession>
<dbReference type="SUPFAM" id="SSF53335">
    <property type="entry name" value="S-adenosyl-L-methionine-dependent methyltransferases"/>
    <property type="match status" value="1"/>
</dbReference>
<reference evidence="3 4" key="1">
    <citation type="journal article" date="2021" name="Nat. Commun.">
        <title>Genetic determinants of endophytism in the Arabidopsis root mycobiome.</title>
        <authorList>
            <person name="Mesny F."/>
            <person name="Miyauchi S."/>
            <person name="Thiergart T."/>
            <person name="Pickel B."/>
            <person name="Atanasova L."/>
            <person name="Karlsson M."/>
            <person name="Huettel B."/>
            <person name="Barry K.W."/>
            <person name="Haridas S."/>
            <person name="Chen C."/>
            <person name="Bauer D."/>
            <person name="Andreopoulos W."/>
            <person name="Pangilinan J."/>
            <person name="LaButti K."/>
            <person name="Riley R."/>
            <person name="Lipzen A."/>
            <person name="Clum A."/>
            <person name="Drula E."/>
            <person name="Henrissat B."/>
            <person name="Kohler A."/>
            <person name="Grigoriev I.V."/>
            <person name="Martin F.M."/>
            <person name="Hacquard S."/>
        </authorList>
    </citation>
    <scope>NUCLEOTIDE SEQUENCE [LARGE SCALE GENOMIC DNA]</scope>
    <source>
        <strain evidence="3 4">MPI-CAGE-CH-0241</strain>
    </source>
</reference>
<organism evidence="3 4">
    <name type="scientific">Thelonectria olida</name>
    <dbReference type="NCBI Taxonomy" id="1576542"/>
    <lineage>
        <taxon>Eukaryota</taxon>
        <taxon>Fungi</taxon>
        <taxon>Dikarya</taxon>
        <taxon>Ascomycota</taxon>
        <taxon>Pezizomycotina</taxon>
        <taxon>Sordariomycetes</taxon>
        <taxon>Hypocreomycetidae</taxon>
        <taxon>Hypocreales</taxon>
        <taxon>Nectriaceae</taxon>
        <taxon>Thelonectria</taxon>
    </lineage>
</organism>
<dbReference type="Pfam" id="PF13489">
    <property type="entry name" value="Methyltransf_23"/>
    <property type="match status" value="1"/>
</dbReference>
<protein>
    <submittedName>
        <fullName evidence="3">S-adenosyl-L-methionine-dependent methyltransferase</fullName>
    </submittedName>
</protein>
<name>A0A9P8VWE1_9HYPO</name>
<dbReference type="Proteomes" id="UP000777438">
    <property type="component" value="Unassembled WGS sequence"/>
</dbReference>
<dbReference type="GO" id="GO:0008168">
    <property type="term" value="F:methyltransferase activity"/>
    <property type="evidence" value="ECO:0007669"/>
    <property type="project" value="UniProtKB-KW"/>
</dbReference>
<dbReference type="PANTHER" id="PTHR43591">
    <property type="entry name" value="METHYLTRANSFERASE"/>
    <property type="match status" value="1"/>
</dbReference>